<proteinExistence type="predicted"/>
<name>A0A1T0CNS7_9GAMM</name>
<sequence>MNKATLILPLLLALTACQSTPQLNTQVNSDFIRIVEGKTPNELADLLYAQATSKYHNKMIDQCTKVQISKSDNQVIFDNLLFDDQCGGKVRHSTDSQIKAHLQSGKQFRINEIKRTPTALAMINRGVEQVYRYYLMPERKLIGEFTIGKNDVK</sequence>
<feature type="chain" id="PRO_5013001323" description="Lipoprotein" evidence="1">
    <location>
        <begin position="22"/>
        <end position="153"/>
    </location>
</feature>
<dbReference type="Proteomes" id="UP000190683">
    <property type="component" value="Unassembled WGS sequence"/>
</dbReference>
<evidence type="ECO:0000313" key="3">
    <source>
        <dbReference type="Proteomes" id="UP000190683"/>
    </source>
</evidence>
<protein>
    <recommendedName>
        <fullName evidence="4">Lipoprotein</fullName>
    </recommendedName>
</protein>
<reference evidence="2 3" key="1">
    <citation type="submission" date="2017-02" db="EMBL/GenBank/DDBJ databases">
        <title>Draft genome sequence of Moraxella porci CCUG 54912T type strain.</title>
        <authorList>
            <person name="Salva-Serra F."/>
            <person name="Engstrom-Jakobsson H."/>
            <person name="Thorell K."/>
            <person name="Jaen-Luchoro D."/>
            <person name="Gonzales-Siles L."/>
            <person name="Karlsson R."/>
            <person name="Yazdan S."/>
            <person name="Boulund F."/>
            <person name="Johnning A."/>
            <person name="Engstrand L."/>
            <person name="Kristiansson E."/>
            <person name="Moore E."/>
        </authorList>
    </citation>
    <scope>NUCLEOTIDE SEQUENCE [LARGE SCALE GENOMIC DNA]</scope>
    <source>
        <strain evidence="2 3">CCUG 54912</strain>
    </source>
</reference>
<dbReference type="PROSITE" id="PS51257">
    <property type="entry name" value="PROKAR_LIPOPROTEIN"/>
    <property type="match status" value="1"/>
</dbReference>
<keyword evidence="3" id="KW-1185">Reference proteome</keyword>
<evidence type="ECO:0008006" key="4">
    <source>
        <dbReference type="Google" id="ProtNLM"/>
    </source>
</evidence>
<feature type="signal peptide" evidence="1">
    <location>
        <begin position="1"/>
        <end position="21"/>
    </location>
</feature>
<organism evidence="2 3">
    <name type="scientific">Moraxella porci DSM 25326</name>
    <dbReference type="NCBI Taxonomy" id="573983"/>
    <lineage>
        <taxon>Bacteria</taxon>
        <taxon>Pseudomonadati</taxon>
        <taxon>Pseudomonadota</taxon>
        <taxon>Gammaproteobacteria</taxon>
        <taxon>Moraxellales</taxon>
        <taxon>Moraxellaceae</taxon>
        <taxon>Moraxella</taxon>
    </lineage>
</organism>
<accession>A0A1T0CNS7</accession>
<comment type="caution">
    <text evidence="2">The sequence shown here is derived from an EMBL/GenBank/DDBJ whole genome shotgun (WGS) entry which is preliminary data.</text>
</comment>
<evidence type="ECO:0000256" key="1">
    <source>
        <dbReference type="SAM" id="SignalP"/>
    </source>
</evidence>
<dbReference type="AlphaFoldDB" id="A0A1T0CNS7"/>
<dbReference type="RefSeq" id="WP_078318305.1">
    <property type="nucleotide sequence ID" value="NZ_MUYV01000011.1"/>
</dbReference>
<gene>
    <name evidence="2" type="ORF">B0681_08530</name>
</gene>
<evidence type="ECO:0000313" key="2">
    <source>
        <dbReference type="EMBL" id="OOS23992.1"/>
    </source>
</evidence>
<dbReference type="EMBL" id="MUYV01000011">
    <property type="protein sequence ID" value="OOS23992.1"/>
    <property type="molecule type" value="Genomic_DNA"/>
</dbReference>
<keyword evidence="1" id="KW-0732">Signal</keyword>